<feature type="transmembrane region" description="Helical" evidence="1">
    <location>
        <begin position="50"/>
        <end position="70"/>
    </location>
</feature>
<reference evidence="2 3" key="1">
    <citation type="submission" date="2023-07" db="EMBL/GenBank/DDBJ databases">
        <title>Genomic Encyclopedia of Type Strains, Phase IV (KMG-IV): sequencing the most valuable type-strain genomes for metagenomic binning, comparative biology and taxonomic classification.</title>
        <authorList>
            <person name="Goeker M."/>
        </authorList>
    </citation>
    <scope>NUCLEOTIDE SEQUENCE [LARGE SCALE GENOMIC DNA]</scope>
    <source>
        <strain evidence="2 3">DSM 105143</strain>
    </source>
</reference>
<accession>A0ABT9YR37</accession>
<evidence type="ECO:0000313" key="2">
    <source>
        <dbReference type="EMBL" id="MDQ0222459.1"/>
    </source>
</evidence>
<keyword evidence="1" id="KW-0812">Transmembrane</keyword>
<comment type="caution">
    <text evidence="2">The sequence shown here is derived from an EMBL/GenBank/DDBJ whole genome shotgun (WGS) entry which is preliminary data.</text>
</comment>
<evidence type="ECO:0000313" key="3">
    <source>
        <dbReference type="Proteomes" id="UP001223079"/>
    </source>
</evidence>
<keyword evidence="3" id="KW-1185">Reference proteome</keyword>
<dbReference type="EMBL" id="JAUSTM010000007">
    <property type="protein sequence ID" value="MDQ0222459.1"/>
    <property type="molecule type" value="Genomic_DNA"/>
</dbReference>
<organism evidence="2 3">
    <name type="scientific">Streptococcus moroccensis</name>
    <dbReference type="NCBI Taxonomy" id="1451356"/>
    <lineage>
        <taxon>Bacteria</taxon>
        <taxon>Bacillati</taxon>
        <taxon>Bacillota</taxon>
        <taxon>Bacilli</taxon>
        <taxon>Lactobacillales</taxon>
        <taxon>Streptococcaceae</taxon>
        <taxon>Streptococcus</taxon>
    </lineage>
</organism>
<feature type="non-terminal residue" evidence="2">
    <location>
        <position position="1"/>
    </location>
</feature>
<evidence type="ECO:0000256" key="1">
    <source>
        <dbReference type="SAM" id="Phobius"/>
    </source>
</evidence>
<dbReference type="Proteomes" id="UP001223079">
    <property type="component" value="Unassembled WGS sequence"/>
</dbReference>
<name>A0ABT9YR37_9STRE</name>
<keyword evidence="1" id="KW-0472">Membrane</keyword>
<protein>
    <submittedName>
        <fullName evidence="2">Uncharacterized protein</fullName>
    </submittedName>
</protein>
<gene>
    <name evidence="2" type="ORF">J2S23_001011</name>
</gene>
<proteinExistence type="predicted"/>
<sequence>GHVHLLSILSWGILVYQTNMSFLLHFILQRGVFYLAISSGVLEMLKFQQALSLDLSVFLIYMYLFDNIYIN</sequence>
<keyword evidence="1" id="KW-1133">Transmembrane helix</keyword>